<evidence type="ECO:0000313" key="10">
    <source>
        <dbReference type="EMBL" id="QCI27502.1"/>
    </source>
</evidence>
<evidence type="ECO:0000313" key="12">
    <source>
        <dbReference type="Proteomes" id="UP000272781"/>
    </source>
</evidence>
<dbReference type="AlphaFoldDB" id="A0AAJ4RB80"/>
<dbReference type="PANTHER" id="PTHR43562">
    <property type="entry name" value="NAPA-TYPE SODIUM/HYDROGEN ANTIPORTER"/>
    <property type="match status" value="1"/>
</dbReference>
<dbReference type="Proteomes" id="UP000272781">
    <property type="component" value="Unassembled WGS sequence"/>
</dbReference>
<evidence type="ECO:0000256" key="8">
    <source>
        <dbReference type="SAM" id="Phobius"/>
    </source>
</evidence>
<reference evidence="11 12" key="2">
    <citation type="submission" date="2018-11" db="EMBL/GenBank/DDBJ databases">
        <title>Genomic Encyclopedia of Type Strains, Phase IV (KMG-IV): sequencing the most valuable type-strain genomes for metagenomic binning, comparative biology and taxonomic classification.</title>
        <authorList>
            <person name="Goeker M."/>
        </authorList>
    </citation>
    <scope>NUCLEOTIDE SEQUENCE [LARGE SCALE GENOMIC DNA]</scope>
    <source>
        <strain evidence="11 12">DSM 27783</strain>
    </source>
</reference>
<dbReference type="InterPro" id="IPR038770">
    <property type="entry name" value="Na+/solute_symporter_sf"/>
</dbReference>
<feature type="transmembrane region" description="Helical" evidence="8">
    <location>
        <begin position="261"/>
        <end position="282"/>
    </location>
</feature>
<feature type="transmembrane region" description="Helical" evidence="8">
    <location>
        <begin position="139"/>
        <end position="161"/>
    </location>
</feature>
<evidence type="ECO:0000256" key="3">
    <source>
        <dbReference type="ARBA" id="ARBA00022449"/>
    </source>
</evidence>
<feature type="transmembrane region" description="Helical" evidence="8">
    <location>
        <begin position="5"/>
        <end position="21"/>
    </location>
</feature>
<keyword evidence="4 8" id="KW-0812">Transmembrane</keyword>
<evidence type="ECO:0000256" key="1">
    <source>
        <dbReference type="ARBA" id="ARBA00004141"/>
    </source>
</evidence>
<dbReference type="InterPro" id="IPR006153">
    <property type="entry name" value="Cation/H_exchanger_TM"/>
</dbReference>
<dbReference type="GO" id="GO:1902600">
    <property type="term" value="P:proton transmembrane transport"/>
    <property type="evidence" value="ECO:0007669"/>
    <property type="project" value="InterPro"/>
</dbReference>
<dbReference type="RefSeq" id="WP_123353231.1">
    <property type="nucleotide sequence ID" value="NZ_CP027432.2"/>
</dbReference>
<feature type="transmembrane region" description="Helical" evidence="8">
    <location>
        <begin position="350"/>
        <end position="374"/>
    </location>
</feature>
<evidence type="ECO:0000256" key="5">
    <source>
        <dbReference type="ARBA" id="ARBA00022989"/>
    </source>
</evidence>
<feature type="transmembrane region" description="Helical" evidence="8">
    <location>
        <begin position="27"/>
        <end position="47"/>
    </location>
</feature>
<keyword evidence="6" id="KW-0406">Ion transport</keyword>
<gene>
    <name evidence="10" type="ORF">C6V80_00535</name>
    <name evidence="11" type="ORF">EDC58_1860</name>
</gene>
<organism evidence="11 12">
    <name type="scientific">Caminibacter pacificus</name>
    <dbReference type="NCBI Taxonomy" id="1424653"/>
    <lineage>
        <taxon>Bacteria</taxon>
        <taxon>Pseudomonadati</taxon>
        <taxon>Campylobacterota</taxon>
        <taxon>Epsilonproteobacteria</taxon>
        <taxon>Nautiliales</taxon>
        <taxon>Nautiliaceae</taxon>
        <taxon>Caminibacter</taxon>
    </lineage>
</organism>
<dbReference type="GO" id="GO:0015297">
    <property type="term" value="F:antiporter activity"/>
    <property type="evidence" value="ECO:0007669"/>
    <property type="project" value="UniProtKB-KW"/>
</dbReference>
<feature type="transmembrane region" description="Helical" evidence="8">
    <location>
        <begin position="294"/>
        <end position="313"/>
    </location>
</feature>
<dbReference type="EMBL" id="RJVK01000005">
    <property type="protein sequence ID" value="ROR38941.1"/>
    <property type="molecule type" value="Genomic_DNA"/>
</dbReference>
<accession>A0AAJ4RB80</accession>
<evidence type="ECO:0000256" key="7">
    <source>
        <dbReference type="ARBA" id="ARBA00023136"/>
    </source>
</evidence>
<feature type="transmembrane region" description="Helical" evidence="8">
    <location>
        <begin position="109"/>
        <end position="127"/>
    </location>
</feature>
<keyword evidence="7 8" id="KW-0472">Membrane</keyword>
<evidence type="ECO:0000256" key="4">
    <source>
        <dbReference type="ARBA" id="ARBA00022692"/>
    </source>
</evidence>
<evidence type="ECO:0000259" key="9">
    <source>
        <dbReference type="Pfam" id="PF00999"/>
    </source>
</evidence>
<feature type="transmembrane region" description="Helical" evidence="8">
    <location>
        <begin position="217"/>
        <end position="249"/>
    </location>
</feature>
<keyword evidence="3" id="KW-0050">Antiport</keyword>
<feature type="transmembrane region" description="Helical" evidence="8">
    <location>
        <begin position="173"/>
        <end position="197"/>
    </location>
</feature>
<dbReference type="Proteomes" id="UP000298805">
    <property type="component" value="Chromosome"/>
</dbReference>
<dbReference type="PANTHER" id="PTHR43562:SF1">
    <property type="entry name" value="NA(+)_H(+) ANTIPORTER YJBQ-RELATED"/>
    <property type="match status" value="1"/>
</dbReference>
<dbReference type="EMBL" id="CP027432">
    <property type="protein sequence ID" value="QCI27502.1"/>
    <property type="molecule type" value="Genomic_DNA"/>
</dbReference>
<feature type="transmembrane region" description="Helical" evidence="8">
    <location>
        <begin position="322"/>
        <end position="344"/>
    </location>
</feature>
<dbReference type="GO" id="GO:0016020">
    <property type="term" value="C:membrane"/>
    <property type="evidence" value="ECO:0007669"/>
    <property type="project" value="UniProtKB-SubCell"/>
</dbReference>
<evidence type="ECO:0000313" key="11">
    <source>
        <dbReference type="EMBL" id="ROR38941.1"/>
    </source>
</evidence>
<sequence length="384" mass="43000">MSAEIILIITLSVILLISPFISNALKLPISMVEIALGMIAGSIGLLHENEMFKILAEVGFLYLMLLAGMEVNLKDLLKLPKSFVIKAVIVLGLLYILSAIVIAIFKFSFIFLAIFPLISIGLMLSIQQEIGKTEWLDNAIKIGVIGELLSILVLTIISGYFEFGVSKELLINIGILFGFLVLLGVVFMAFRTIFWWFPRLKHSIMPIADKYHQDVRIAISLFFIMIAVMLVLHLDVVLGAFVVGVFLTTFFDHNHHLEHKLAPFGFGFLITIFFVHVGSSIKFSDISLKLLGDALWITFLMIILRIIASIVFVKEYGIKTTILFGLSLSMPLTLLIATATLAYNNHMLDSYWYTVFVTTAVLEVIVVMLGVKFINKLKFQKKDS</sequence>
<evidence type="ECO:0000256" key="6">
    <source>
        <dbReference type="ARBA" id="ARBA00023065"/>
    </source>
</evidence>
<evidence type="ECO:0000256" key="2">
    <source>
        <dbReference type="ARBA" id="ARBA00022448"/>
    </source>
</evidence>
<protein>
    <submittedName>
        <fullName evidence="10">Cation:proton antiporter</fullName>
    </submittedName>
    <submittedName>
        <fullName evidence="11">Transporter (CPA2 family)</fullName>
    </submittedName>
</protein>
<keyword evidence="2" id="KW-0813">Transport</keyword>
<evidence type="ECO:0000313" key="13">
    <source>
        <dbReference type="Proteomes" id="UP000298805"/>
    </source>
</evidence>
<reference evidence="10" key="3">
    <citation type="submission" date="2019-06" db="EMBL/GenBank/DDBJ databases">
        <title>A comparative analysis of the Nautiliaceae.</title>
        <authorList>
            <person name="Grosche A."/>
            <person name="Smedile F."/>
            <person name="Vetriani C."/>
        </authorList>
    </citation>
    <scope>NUCLEOTIDE SEQUENCE</scope>
    <source>
        <strain evidence="10">TB6</strain>
    </source>
</reference>
<comment type="subcellular location">
    <subcellularLocation>
        <location evidence="1">Membrane</location>
        <topology evidence="1">Multi-pass membrane protein</topology>
    </subcellularLocation>
</comment>
<reference evidence="13" key="1">
    <citation type="submission" date="2018-03" db="EMBL/GenBank/DDBJ databases">
        <title>A comparative analysis of the Nautiliaceae.</title>
        <authorList>
            <person name="Grosche A."/>
            <person name="Smedile F."/>
            <person name="Vetriani C."/>
        </authorList>
    </citation>
    <scope>NUCLEOTIDE SEQUENCE [LARGE SCALE GENOMIC DNA]</scope>
    <source>
        <strain evidence="13">TB6</strain>
    </source>
</reference>
<proteinExistence type="predicted"/>
<feature type="domain" description="Cation/H+ exchanger transmembrane" evidence="9">
    <location>
        <begin position="13"/>
        <end position="372"/>
    </location>
</feature>
<feature type="transmembrane region" description="Helical" evidence="8">
    <location>
        <begin position="54"/>
        <end position="71"/>
    </location>
</feature>
<keyword evidence="5 8" id="KW-1133">Transmembrane helix</keyword>
<keyword evidence="13" id="KW-1185">Reference proteome</keyword>
<dbReference type="Pfam" id="PF00999">
    <property type="entry name" value="Na_H_Exchanger"/>
    <property type="match status" value="1"/>
</dbReference>
<feature type="transmembrane region" description="Helical" evidence="8">
    <location>
        <begin position="83"/>
        <end position="102"/>
    </location>
</feature>
<dbReference type="Gene3D" id="1.20.1530.20">
    <property type="match status" value="1"/>
</dbReference>
<name>A0AAJ4RB80_9BACT</name>